<dbReference type="EMBL" id="KL367495">
    <property type="protein sequence ID" value="KFD69473.1"/>
    <property type="molecule type" value="Genomic_DNA"/>
</dbReference>
<protein>
    <submittedName>
        <fullName evidence="3">Uncharacterized protein</fullName>
    </submittedName>
</protein>
<name>A0A085NJ27_9BILA</name>
<dbReference type="EMBL" id="KL363242">
    <property type="protein sequence ID" value="KFD51144.1"/>
    <property type="molecule type" value="Genomic_DNA"/>
</dbReference>
<evidence type="ECO:0000313" key="2">
    <source>
        <dbReference type="EMBL" id="KFD51144.1"/>
    </source>
</evidence>
<evidence type="ECO:0000313" key="4">
    <source>
        <dbReference type="Proteomes" id="UP000030764"/>
    </source>
</evidence>
<keyword evidence="4" id="KW-1185">Reference proteome</keyword>
<sequence length="100" mass="11414">MHRAPDLTTKILLHVSFKRKESYISKESVPARSPCEGDRRGERRSAHAEVQQGAVQERGILTHRGSPTYDGSTYDGFDFTMVSETTHVRFHLRSFRFCSA</sequence>
<dbReference type="Proteomes" id="UP000030758">
    <property type="component" value="Unassembled WGS sequence"/>
</dbReference>
<organism evidence="3">
    <name type="scientific">Trichuris suis</name>
    <name type="common">pig whipworm</name>
    <dbReference type="NCBI Taxonomy" id="68888"/>
    <lineage>
        <taxon>Eukaryota</taxon>
        <taxon>Metazoa</taxon>
        <taxon>Ecdysozoa</taxon>
        <taxon>Nematoda</taxon>
        <taxon>Enoplea</taxon>
        <taxon>Dorylaimia</taxon>
        <taxon>Trichinellida</taxon>
        <taxon>Trichuridae</taxon>
        <taxon>Trichuris</taxon>
    </lineage>
</organism>
<dbReference type="AlphaFoldDB" id="A0A085NJ27"/>
<feature type="compositionally biased region" description="Basic and acidic residues" evidence="1">
    <location>
        <begin position="35"/>
        <end position="47"/>
    </location>
</feature>
<evidence type="ECO:0000313" key="3">
    <source>
        <dbReference type="EMBL" id="KFD69473.1"/>
    </source>
</evidence>
<reference evidence="3 4" key="1">
    <citation type="journal article" date="2014" name="Nat. Genet.">
        <title>Genome and transcriptome of the porcine whipworm Trichuris suis.</title>
        <authorList>
            <person name="Jex A.R."/>
            <person name="Nejsum P."/>
            <person name="Schwarz E.M."/>
            <person name="Hu L."/>
            <person name="Young N.D."/>
            <person name="Hall R.S."/>
            <person name="Korhonen P.K."/>
            <person name="Liao S."/>
            <person name="Thamsborg S."/>
            <person name="Xia J."/>
            <person name="Xu P."/>
            <person name="Wang S."/>
            <person name="Scheerlinck J.P."/>
            <person name="Hofmann A."/>
            <person name="Sternberg P.W."/>
            <person name="Wang J."/>
            <person name="Gasser R.B."/>
        </authorList>
    </citation>
    <scope>NUCLEOTIDE SEQUENCE [LARGE SCALE GENOMIC DNA]</scope>
    <source>
        <strain evidence="3">DCEP-RM93F</strain>
        <strain evidence="2">DCEP-RM93M</strain>
    </source>
</reference>
<proteinExistence type="predicted"/>
<gene>
    <name evidence="2" type="ORF">M513_07908</name>
    <name evidence="3" type="ORF">M514_07908</name>
</gene>
<evidence type="ECO:0000256" key="1">
    <source>
        <dbReference type="SAM" id="MobiDB-lite"/>
    </source>
</evidence>
<feature type="region of interest" description="Disordered" evidence="1">
    <location>
        <begin position="28"/>
        <end position="53"/>
    </location>
</feature>
<dbReference type="Proteomes" id="UP000030764">
    <property type="component" value="Unassembled WGS sequence"/>
</dbReference>
<accession>A0A085NJ27</accession>